<proteinExistence type="predicted"/>
<evidence type="ECO:0000313" key="2">
    <source>
        <dbReference type="EMBL" id="OLS01855.1"/>
    </source>
</evidence>
<comment type="caution">
    <text evidence="2">The sequence shown here is derived from an EMBL/GenBank/DDBJ whole genome shotgun (WGS) entry which is preliminary data.</text>
</comment>
<dbReference type="AlphaFoldDB" id="A0A1U7M3K0"/>
<evidence type="ECO:0000256" key="1">
    <source>
        <dbReference type="SAM" id="Phobius"/>
    </source>
</evidence>
<keyword evidence="3" id="KW-1185">Reference proteome</keyword>
<dbReference type="Proteomes" id="UP000186112">
    <property type="component" value="Unassembled WGS sequence"/>
</dbReference>
<reference evidence="2 3" key="1">
    <citation type="submission" date="2016-02" db="EMBL/GenBank/DDBJ databases">
        <title>Genome sequence of Tissierella creatinophila DSM 6911.</title>
        <authorList>
            <person name="Poehlein A."/>
            <person name="Daniel R."/>
        </authorList>
    </citation>
    <scope>NUCLEOTIDE SEQUENCE [LARGE SCALE GENOMIC DNA]</scope>
    <source>
        <strain evidence="2 3">DSM 6911</strain>
    </source>
</reference>
<evidence type="ECO:0000313" key="3">
    <source>
        <dbReference type="Proteomes" id="UP000186112"/>
    </source>
</evidence>
<accession>A0A1U7M3K0</accession>
<keyword evidence="1" id="KW-1133">Transmembrane helix</keyword>
<name>A0A1U7M3K0_TISCR</name>
<dbReference type="EMBL" id="LTDM01000059">
    <property type="protein sequence ID" value="OLS01855.1"/>
    <property type="molecule type" value="Genomic_DNA"/>
</dbReference>
<organism evidence="2 3">
    <name type="scientific">Tissierella creatinophila DSM 6911</name>
    <dbReference type="NCBI Taxonomy" id="1123403"/>
    <lineage>
        <taxon>Bacteria</taxon>
        <taxon>Bacillati</taxon>
        <taxon>Bacillota</taxon>
        <taxon>Tissierellia</taxon>
        <taxon>Tissierellales</taxon>
        <taxon>Tissierellaceae</taxon>
        <taxon>Tissierella</taxon>
    </lineage>
</organism>
<protein>
    <submittedName>
        <fullName evidence="2">Uncharacterized protein</fullName>
    </submittedName>
</protein>
<sequence>MKKMILGISMFVTGFIGFAILCGATMASNYTLNGSTYYMEMWRLFGITPIVIGFLILGVVGIIITIIGLFQKSE</sequence>
<dbReference type="OrthoDB" id="1858453at2"/>
<keyword evidence="1" id="KW-0812">Transmembrane</keyword>
<keyword evidence="1" id="KW-0472">Membrane</keyword>
<gene>
    <name evidence="2" type="ORF">TICRE_22320</name>
</gene>
<feature type="transmembrane region" description="Helical" evidence="1">
    <location>
        <begin position="43"/>
        <end position="70"/>
    </location>
</feature>
<dbReference type="RefSeq" id="WP_075728056.1">
    <property type="nucleotide sequence ID" value="NZ_LTDM01000059.1"/>
</dbReference>